<dbReference type="EMBL" id="CP002505">
    <property type="protein sequence ID" value="ADW75237.1"/>
    <property type="molecule type" value="Genomic_DNA"/>
</dbReference>
<keyword evidence="2 3" id="KW-0460">Magnesium</keyword>
<accession>A0A0H3FEJ3</accession>
<dbReference type="KEGG" id="rah:Rahaq_3647"/>
<comment type="similarity">
    <text evidence="3">Belongs to the dGTPase family. Type 1 subfamily.</text>
</comment>
<protein>
    <recommendedName>
        <fullName evidence="3">Deoxyguanosinetriphosphate triphosphohydrolase</fullName>
        <shortName evidence="3">dGTP triphosphohydrolase</shortName>
        <shortName evidence="3">dGTPase</shortName>
        <ecNumber evidence="3">3.1.5.1</ecNumber>
    </recommendedName>
</protein>
<dbReference type="FunFam" id="1.10.3210.10:FF:000009">
    <property type="entry name" value="Deoxyguanosinetriphosphate triphosphohydrolase"/>
    <property type="match status" value="1"/>
</dbReference>
<dbReference type="InterPro" id="IPR006674">
    <property type="entry name" value="HD_domain"/>
</dbReference>
<evidence type="ECO:0000256" key="1">
    <source>
        <dbReference type="ARBA" id="ARBA00022801"/>
    </source>
</evidence>
<dbReference type="InterPro" id="IPR050135">
    <property type="entry name" value="dGTPase-like"/>
</dbReference>
<dbReference type="EC" id="3.1.5.1" evidence="3"/>
<dbReference type="CDD" id="cd00077">
    <property type="entry name" value="HDc"/>
    <property type="match status" value="1"/>
</dbReference>
<dbReference type="PANTHER" id="PTHR11373">
    <property type="entry name" value="DEOXYNUCLEOSIDE TRIPHOSPHATE TRIPHOSPHOHYDROLASE"/>
    <property type="match status" value="1"/>
</dbReference>
<dbReference type="GO" id="GO:0008832">
    <property type="term" value="F:dGTPase activity"/>
    <property type="evidence" value="ECO:0007669"/>
    <property type="project" value="UniProtKB-UniRule"/>
</dbReference>
<evidence type="ECO:0000256" key="3">
    <source>
        <dbReference type="HAMAP-Rule" id="MF_00030"/>
    </source>
</evidence>
<dbReference type="HAMAP" id="MF_00030">
    <property type="entry name" value="dGTPase_type1"/>
    <property type="match status" value="1"/>
</dbReference>
<sequence length="504" mass="58533">MSGIDFKTKFNFQRPFSAPIEARDDYDVVRQFESDRGRIINSAAIRRLQQKTQVFPLEKNAAVRSRLTHSLEVQQVGRHIAKEILHRLRRQNKLEAYGLDEVTDPFESVVEMACLMHDIGNPPFGHFGESAINNWFAKRMDTAGCGETPQETDACLVTCLRLTPDDAELNQLRSKIRYDLSNFEGNAQAIRLVFTLLKLNLTYSQTACILKYTRPAYSMTKLPSHDYLMKKPGFYLAEEPFIKKLRSELGLGEFNRFPLTYIMEAADDISYCIADLEDAVEKSIFSVEQLYNYLCREWGAIEKNDFFDKVVRTAYEKMDKAKTFRNPVDYFFMELRVQTVKQLVPHAARRFIDNIEDIYQGTFNHALLEDDSQANRLLEIYKAVAFKQVFNHHEVEELELQGYRVISGLLDIYSPLLDMPLTDFNQLVQEDTHRKYPIETRLLHKISAKHRLAYNNAVAALEGLPVAEHAAQEFYYRARMIQDYISGMTDLYAYDEYRRLMAAE</sequence>
<dbReference type="SMART" id="SM00471">
    <property type="entry name" value="HDc"/>
    <property type="match status" value="1"/>
</dbReference>
<reference evidence="5 6" key="2">
    <citation type="journal article" date="2012" name="J. Bacteriol.">
        <title>Complete Genome Sequence of Rahnella sp. Strain Y9602, a Gammaproteobacterium Isolate from Metal- and Radionuclide-Contaminated Soil.</title>
        <authorList>
            <person name="Martinez R.J."/>
            <person name="Bruce D."/>
            <person name="Detter C."/>
            <person name="Goodwin L.A."/>
            <person name="Han J."/>
            <person name="Han C.S."/>
            <person name="Held B."/>
            <person name="Land M.L."/>
            <person name="Mikhailova N."/>
            <person name="Nolan M."/>
            <person name="Pennacchio L."/>
            <person name="Pitluck S."/>
            <person name="Tapia R."/>
            <person name="Woyke T."/>
            <person name="Sobecky P.A."/>
        </authorList>
    </citation>
    <scope>NUCLEOTIDE SEQUENCE [LARGE SCALE GENOMIC DNA]</scope>
    <source>
        <strain evidence="5 6">Y9602</strain>
    </source>
</reference>
<dbReference type="Gene3D" id="1.10.3210.10">
    <property type="entry name" value="Hypothetical protein af1432"/>
    <property type="match status" value="2"/>
</dbReference>
<dbReference type="FunFam" id="1.10.3210.10:FF:000010">
    <property type="entry name" value="Deoxyguanosinetriphosphate triphosphohydrolase"/>
    <property type="match status" value="1"/>
</dbReference>
<dbReference type="eggNOG" id="COG0232">
    <property type="taxonomic scope" value="Bacteria"/>
</dbReference>
<dbReference type="PROSITE" id="PS51831">
    <property type="entry name" value="HD"/>
    <property type="match status" value="1"/>
</dbReference>
<name>A0A0H3FEJ3_RAHSY</name>
<dbReference type="Proteomes" id="UP000007257">
    <property type="component" value="Chromosome"/>
</dbReference>
<dbReference type="PANTHER" id="PTHR11373:SF32">
    <property type="entry name" value="DEOXYGUANOSINETRIPHOSPHATE TRIPHOSPHOHYDROLASE"/>
    <property type="match status" value="1"/>
</dbReference>
<dbReference type="InterPro" id="IPR020779">
    <property type="entry name" value="dNTPase_1"/>
</dbReference>
<dbReference type="GO" id="GO:0000287">
    <property type="term" value="F:magnesium ion binding"/>
    <property type="evidence" value="ECO:0007669"/>
    <property type="project" value="UniProtKB-UniRule"/>
</dbReference>
<reference evidence="6" key="1">
    <citation type="submission" date="2011-01" db="EMBL/GenBank/DDBJ databases">
        <title>Complete sequence of chromosome of Rahnella sp. Y9602.</title>
        <authorList>
            <consortium name="US DOE Joint Genome Institute"/>
            <person name="Lucas S."/>
            <person name="Copeland A."/>
            <person name="Lapidus A."/>
            <person name="Cheng J.-F."/>
            <person name="Goodwin L."/>
            <person name="Pitluck S."/>
            <person name="Lu M."/>
            <person name="Detter J.C."/>
            <person name="Han C."/>
            <person name="Tapia R."/>
            <person name="Land M."/>
            <person name="Hauser L."/>
            <person name="Kyrpides N."/>
            <person name="Ivanova N."/>
            <person name="Ovchinnikova G."/>
            <person name="Pagani I."/>
            <person name="Sobecky P.A."/>
            <person name="Martinez R.J."/>
            <person name="Woyke T."/>
        </authorList>
    </citation>
    <scope>NUCLEOTIDE SEQUENCE [LARGE SCALE GENOMIC DNA]</scope>
    <source>
        <strain evidence="6">Y9602</strain>
    </source>
</reference>
<evidence type="ECO:0000313" key="5">
    <source>
        <dbReference type="EMBL" id="ADW75237.1"/>
    </source>
</evidence>
<dbReference type="AlphaFoldDB" id="A0A0H3FEJ3"/>
<dbReference type="HOGENOM" id="CLU_028163_2_1_6"/>
<dbReference type="NCBIfam" id="NF003429">
    <property type="entry name" value="PRK04926.1"/>
    <property type="match status" value="1"/>
</dbReference>
<comment type="cofactor">
    <cofactor evidence="3">
        <name>Mg(2+)</name>
        <dbReference type="ChEBI" id="CHEBI:18420"/>
    </cofactor>
</comment>
<comment type="catalytic activity">
    <reaction evidence="3">
        <text>dGTP + H2O = 2'-deoxyguanosine + triphosphate + H(+)</text>
        <dbReference type="Rhea" id="RHEA:15193"/>
        <dbReference type="ChEBI" id="CHEBI:15377"/>
        <dbReference type="ChEBI" id="CHEBI:15378"/>
        <dbReference type="ChEBI" id="CHEBI:17172"/>
        <dbReference type="ChEBI" id="CHEBI:18036"/>
        <dbReference type="ChEBI" id="CHEBI:61429"/>
        <dbReference type="EC" id="3.1.5.1"/>
    </reaction>
</comment>
<gene>
    <name evidence="3" type="primary">dgt</name>
    <name evidence="5" type="ordered locus">Rahaq_3647</name>
</gene>
<evidence type="ECO:0000313" key="6">
    <source>
        <dbReference type="Proteomes" id="UP000007257"/>
    </source>
</evidence>
<feature type="domain" description="HD" evidence="4">
    <location>
        <begin position="66"/>
        <end position="272"/>
    </location>
</feature>
<evidence type="ECO:0000256" key="2">
    <source>
        <dbReference type="ARBA" id="ARBA00022842"/>
    </source>
</evidence>
<dbReference type="Gene3D" id="1.10.3410.10">
    <property type="entry name" value="putative deoxyguanosinetriphosphate triphosphohydrolase like domain"/>
    <property type="match status" value="1"/>
</dbReference>
<evidence type="ECO:0000259" key="4">
    <source>
        <dbReference type="PROSITE" id="PS51831"/>
    </source>
</evidence>
<dbReference type="Pfam" id="PF01966">
    <property type="entry name" value="HD"/>
    <property type="match status" value="1"/>
</dbReference>
<comment type="function">
    <text evidence="3">dGTPase preferentially hydrolyzes dGTP over the other canonical NTPs.</text>
</comment>
<dbReference type="InterPro" id="IPR006261">
    <property type="entry name" value="dGTPase"/>
</dbReference>
<dbReference type="SUPFAM" id="SSF109604">
    <property type="entry name" value="HD-domain/PDEase-like"/>
    <property type="match status" value="1"/>
</dbReference>
<comment type="subunit">
    <text evidence="3">Homotetramer.</text>
</comment>
<dbReference type="GO" id="GO:0006203">
    <property type="term" value="P:dGTP catabolic process"/>
    <property type="evidence" value="ECO:0007669"/>
    <property type="project" value="InterPro"/>
</dbReference>
<dbReference type="Pfam" id="PF13286">
    <property type="entry name" value="HD_assoc"/>
    <property type="match status" value="1"/>
</dbReference>
<organism evidence="5 6">
    <name type="scientific">Rahnella sp. (strain Y9602)</name>
    <dbReference type="NCBI Taxonomy" id="2703885"/>
    <lineage>
        <taxon>Bacteria</taxon>
        <taxon>Pseudomonadati</taxon>
        <taxon>Pseudomonadota</taxon>
        <taxon>Gammaproteobacteria</taxon>
        <taxon>Enterobacterales</taxon>
        <taxon>Yersiniaceae</taxon>
        <taxon>Rahnella</taxon>
    </lineage>
</organism>
<dbReference type="InterPro" id="IPR003607">
    <property type="entry name" value="HD/PDEase_dom"/>
</dbReference>
<dbReference type="GeneID" id="95420102"/>
<keyword evidence="1 3" id="KW-0378">Hydrolase</keyword>
<dbReference type="InterPro" id="IPR026875">
    <property type="entry name" value="PHydrolase_assoc_dom"/>
</dbReference>
<dbReference type="RefSeq" id="WP_013576928.1">
    <property type="nucleotide sequence ID" value="NC_015061.1"/>
</dbReference>
<dbReference type="OrthoDB" id="9803619at2"/>
<dbReference type="InterPro" id="IPR023293">
    <property type="entry name" value="dGTP_triP_hydro_central_sf"/>
</dbReference>
<dbReference type="NCBIfam" id="TIGR01353">
    <property type="entry name" value="dGTP_triPase"/>
    <property type="match status" value="1"/>
</dbReference>
<proteinExistence type="inferred from homology"/>